<dbReference type="Pfam" id="PF02775">
    <property type="entry name" value="TPP_enzyme_C"/>
    <property type="match status" value="1"/>
</dbReference>
<comment type="cofactor">
    <cofactor evidence="3">
        <name>[4Fe-4S] cluster</name>
        <dbReference type="ChEBI" id="CHEBI:49883"/>
    </cofactor>
</comment>
<evidence type="ECO:0000256" key="4">
    <source>
        <dbReference type="ARBA" id="ARBA00022723"/>
    </source>
</evidence>
<dbReference type="GO" id="GO:0046872">
    <property type="term" value="F:metal ion binding"/>
    <property type="evidence" value="ECO:0007669"/>
    <property type="project" value="UniProtKB-KW"/>
</dbReference>
<dbReference type="GO" id="GO:0045333">
    <property type="term" value="P:cellular respiration"/>
    <property type="evidence" value="ECO:0007669"/>
    <property type="project" value="UniProtKB-ARBA"/>
</dbReference>
<keyword evidence="9" id="KW-0786">Thiamine pyrophosphate</keyword>
<dbReference type="InterPro" id="IPR011766">
    <property type="entry name" value="TPP_enzyme_TPP-bd"/>
</dbReference>
<dbReference type="InterPro" id="IPR011896">
    <property type="entry name" value="OFOB"/>
</dbReference>
<evidence type="ECO:0000256" key="5">
    <source>
        <dbReference type="ARBA" id="ARBA00022842"/>
    </source>
</evidence>
<accession>A0AAU9EN09</accession>
<evidence type="ECO:0000259" key="11">
    <source>
        <dbReference type="Pfam" id="PF12367"/>
    </source>
</evidence>
<dbReference type="PANTHER" id="PTHR48084:SF4">
    <property type="entry name" value="2-OXOGLUTARATE OXIDOREDUCTASE SUBUNIT KORB"/>
    <property type="match status" value="1"/>
</dbReference>
<evidence type="ECO:0000313" key="12">
    <source>
        <dbReference type="EMBL" id="BEQ16484.1"/>
    </source>
</evidence>
<dbReference type="GO" id="GO:0016625">
    <property type="term" value="F:oxidoreductase activity, acting on the aldehyde or oxo group of donors, iron-sulfur protein as acceptor"/>
    <property type="evidence" value="ECO:0007669"/>
    <property type="project" value="UniProtKB-ARBA"/>
</dbReference>
<dbReference type="KEGG" id="dmp:FAK_35500"/>
<evidence type="ECO:0000259" key="10">
    <source>
        <dbReference type="Pfam" id="PF02775"/>
    </source>
</evidence>
<dbReference type="RefSeq" id="WP_338602362.1">
    <property type="nucleotide sequence ID" value="NZ_AP028679.1"/>
</dbReference>
<evidence type="ECO:0000313" key="13">
    <source>
        <dbReference type="Proteomes" id="UP001366166"/>
    </source>
</evidence>
<evidence type="ECO:0000256" key="3">
    <source>
        <dbReference type="ARBA" id="ARBA00001966"/>
    </source>
</evidence>
<dbReference type="Gene3D" id="3.40.50.970">
    <property type="match status" value="1"/>
</dbReference>
<evidence type="ECO:0000256" key="9">
    <source>
        <dbReference type="ARBA" id="ARBA00023052"/>
    </source>
</evidence>
<dbReference type="GO" id="GO:0030976">
    <property type="term" value="F:thiamine pyrophosphate binding"/>
    <property type="evidence" value="ECO:0007669"/>
    <property type="project" value="InterPro"/>
</dbReference>
<evidence type="ECO:0000256" key="8">
    <source>
        <dbReference type="ARBA" id="ARBA00023014"/>
    </source>
</evidence>
<keyword evidence="4" id="KW-0479">Metal-binding</keyword>
<feature type="domain" description="Thiamine pyrophosphate enzyme TPP-binding" evidence="10">
    <location>
        <begin position="51"/>
        <end position="194"/>
    </location>
</feature>
<dbReference type="InterPro" id="IPR029061">
    <property type="entry name" value="THDP-binding"/>
</dbReference>
<dbReference type="CDD" id="cd03375">
    <property type="entry name" value="TPP_OGFOR"/>
    <property type="match status" value="1"/>
</dbReference>
<evidence type="ECO:0000256" key="6">
    <source>
        <dbReference type="ARBA" id="ARBA00023002"/>
    </source>
</evidence>
<evidence type="ECO:0000256" key="7">
    <source>
        <dbReference type="ARBA" id="ARBA00023004"/>
    </source>
</evidence>
<evidence type="ECO:0000256" key="1">
    <source>
        <dbReference type="ARBA" id="ARBA00001946"/>
    </source>
</evidence>
<dbReference type="NCBIfam" id="TIGR02177">
    <property type="entry name" value="PorB_KorB"/>
    <property type="match status" value="1"/>
</dbReference>
<dbReference type="EMBL" id="AP028679">
    <property type="protein sequence ID" value="BEQ16484.1"/>
    <property type="molecule type" value="Genomic_DNA"/>
</dbReference>
<comment type="cofactor">
    <cofactor evidence="2">
        <name>thiamine diphosphate</name>
        <dbReference type="ChEBI" id="CHEBI:58937"/>
    </cofactor>
</comment>
<organism evidence="12 13">
    <name type="scientific">Desulfoferula mesophila</name>
    <dbReference type="NCBI Taxonomy" id="3058419"/>
    <lineage>
        <taxon>Bacteria</taxon>
        <taxon>Pseudomonadati</taxon>
        <taxon>Thermodesulfobacteriota</taxon>
        <taxon>Desulfarculia</taxon>
        <taxon>Desulfarculales</taxon>
        <taxon>Desulfarculaceae</taxon>
        <taxon>Desulfoferula</taxon>
    </lineage>
</organism>
<dbReference type="SUPFAM" id="SSF52518">
    <property type="entry name" value="Thiamin diphosphate-binding fold (THDP-binding)"/>
    <property type="match status" value="1"/>
</dbReference>
<keyword evidence="12" id="KW-0670">Pyruvate</keyword>
<dbReference type="AlphaFoldDB" id="A0AAU9EN09"/>
<keyword evidence="8" id="KW-0411">Iron-sulfur</keyword>
<gene>
    <name evidence="12" type="primary">porB</name>
    <name evidence="12" type="ORF">FAK_35500</name>
</gene>
<keyword evidence="6" id="KW-0560">Oxidoreductase</keyword>
<reference evidence="13" key="1">
    <citation type="journal article" date="2023" name="Arch. Microbiol.">
        <title>Desulfoferula mesophilus gen. nov. sp. nov., a mesophilic sulfate-reducing bacterium isolated from a brackish lake sediment.</title>
        <authorList>
            <person name="Watanabe T."/>
            <person name="Yabe T."/>
            <person name="Tsuji J.M."/>
            <person name="Fukui M."/>
        </authorList>
    </citation>
    <scope>NUCLEOTIDE SEQUENCE [LARGE SCALE GENOMIC DNA]</scope>
    <source>
        <strain evidence="13">12FAK</strain>
    </source>
</reference>
<dbReference type="Pfam" id="PF12367">
    <property type="entry name" value="PFO_beta_C"/>
    <property type="match status" value="1"/>
</dbReference>
<keyword evidence="7" id="KW-0408">Iron</keyword>
<feature type="domain" description="Pyruvate ferredoxin oxidoreductase beta subunit C-terminal" evidence="11">
    <location>
        <begin position="198"/>
        <end position="262"/>
    </location>
</feature>
<dbReference type="InterPro" id="IPR032686">
    <property type="entry name" value="PFO_beta_C"/>
</dbReference>
<keyword evidence="5" id="KW-0460">Magnesium</keyword>
<dbReference type="GO" id="GO:0044281">
    <property type="term" value="P:small molecule metabolic process"/>
    <property type="evidence" value="ECO:0007669"/>
    <property type="project" value="UniProtKB-ARBA"/>
</dbReference>
<evidence type="ECO:0000256" key="2">
    <source>
        <dbReference type="ARBA" id="ARBA00001964"/>
    </source>
</evidence>
<dbReference type="GO" id="GO:0051536">
    <property type="term" value="F:iron-sulfur cluster binding"/>
    <property type="evidence" value="ECO:0007669"/>
    <property type="project" value="UniProtKB-KW"/>
</dbReference>
<proteinExistence type="predicted"/>
<dbReference type="Proteomes" id="UP001366166">
    <property type="component" value="Chromosome"/>
</dbReference>
<comment type="cofactor">
    <cofactor evidence="1">
        <name>Mg(2+)</name>
        <dbReference type="ChEBI" id="CHEBI:18420"/>
    </cofactor>
</comment>
<keyword evidence="13" id="KW-1185">Reference proteome</keyword>
<dbReference type="InterPro" id="IPR051457">
    <property type="entry name" value="2-oxoacid:Fd_oxidoreductase"/>
</dbReference>
<dbReference type="PANTHER" id="PTHR48084">
    <property type="entry name" value="2-OXOGLUTARATE OXIDOREDUCTASE SUBUNIT KORB-RELATED"/>
    <property type="match status" value="1"/>
</dbReference>
<sequence>MVDIKQYGEVETAWCPGCGNFSIRKALIQALADSDLEPHQILLVSGIGQAAKTPHYLRCNCFNGLHGRSMPAATGARLANSGLKVIATSGDGCNYGEGGNHFLAALRRNVNVTMLAHDNQIYGLTKGQASPTSLEGMHTKAQPTGVHSYPFNPVAVAVSMHVGFVARGFAGEVEHLAGLIKQALAHPGLSLVDILQPCVSFNKLNTYQWYKERVYKLGEEAEHDPADWDAAIRLSYEFGERIPIGVIYTNDRPAFDSYFPVLDKGPLATQEVDYGAMQKVLDSYC</sequence>
<protein>
    <submittedName>
        <fullName evidence="12">Pyruvate ferredoxin oxidoreductase subunit beta</fullName>
    </submittedName>
</protein>
<name>A0AAU9EN09_9BACT</name>